<reference evidence="4" key="1">
    <citation type="journal article" date="2023" name="Arch. Microbiol.">
        <title>Desulfoferula mesophilus gen. nov. sp. nov., a mesophilic sulfate-reducing bacterium isolated from a brackish lake sediment.</title>
        <authorList>
            <person name="Watanabe T."/>
            <person name="Yabe T."/>
            <person name="Tsuji J.M."/>
            <person name="Fukui M."/>
        </authorList>
    </citation>
    <scope>NUCLEOTIDE SEQUENCE [LARGE SCALE GENOMIC DNA]</scope>
    <source>
        <strain evidence="4">12FAK</strain>
    </source>
</reference>
<dbReference type="InterPro" id="IPR001509">
    <property type="entry name" value="Epimerase_deHydtase"/>
</dbReference>
<protein>
    <submittedName>
        <fullName evidence="3">L-threonine 3-dehydrogenase</fullName>
    </submittedName>
</protein>
<dbReference type="SUPFAM" id="SSF51735">
    <property type="entry name" value="NAD(P)-binding Rossmann-fold domains"/>
    <property type="match status" value="1"/>
</dbReference>
<dbReference type="EMBL" id="AP028679">
    <property type="protein sequence ID" value="BEQ14521.1"/>
    <property type="molecule type" value="Genomic_DNA"/>
</dbReference>
<evidence type="ECO:0000313" key="3">
    <source>
        <dbReference type="EMBL" id="BEQ14521.1"/>
    </source>
</evidence>
<name>A0AAU9EBJ4_9BACT</name>
<proteinExistence type="inferred from homology"/>
<dbReference type="GO" id="GO:0008743">
    <property type="term" value="F:L-threonine 3-dehydrogenase activity"/>
    <property type="evidence" value="ECO:0007669"/>
    <property type="project" value="TreeGrafter"/>
</dbReference>
<organism evidence="3 4">
    <name type="scientific">Desulfoferula mesophila</name>
    <dbReference type="NCBI Taxonomy" id="3058419"/>
    <lineage>
        <taxon>Bacteria</taxon>
        <taxon>Pseudomonadati</taxon>
        <taxon>Thermodesulfobacteriota</taxon>
        <taxon>Desulfarculia</taxon>
        <taxon>Desulfarculales</taxon>
        <taxon>Desulfarculaceae</taxon>
        <taxon>Desulfoferula</taxon>
    </lineage>
</organism>
<dbReference type="Proteomes" id="UP001366166">
    <property type="component" value="Chromosome"/>
</dbReference>
<sequence>MKALITGGSGFIGAQLARLLAKAGHRAALLDLAPPPPDLAKDPQTHPFVRASVTNFPLMIDTLRSLQVDTVFHLGGMLSMPCERDPWSAFEVNVSGTYHVLEAARLAGVGRFILSSSIAVYGEDLPPAPINDDSLQRPSSMYGTSKVFGELMGRFYARRFGLDFRGLRIPSVVGPGSKVPHMSIYNCWAIERPLLGEPYDILVEPATRCPTIYYKDAARALMEMAMAPVQRIKTKVYNINGFNPAYSADELVEAVRGLVPEARLGFTPDPEITTLIQAIGSRPLDDGHARQEWGWRPGYDLPGMIEDFKRELARLGQANGTA</sequence>
<dbReference type="AlphaFoldDB" id="A0AAU9EBJ4"/>
<keyword evidence="4" id="KW-1185">Reference proteome</keyword>
<dbReference type="GO" id="GO:0006567">
    <property type="term" value="P:L-threonine catabolic process"/>
    <property type="evidence" value="ECO:0007669"/>
    <property type="project" value="TreeGrafter"/>
</dbReference>
<dbReference type="InterPro" id="IPR051225">
    <property type="entry name" value="NAD(P)_epim/dehydratase"/>
</dbReference>
<evidence type="ECO:0000259" key="2">
    <source>
        <dbReference type="Pfam" id="PF01370"/>
    </source>
</evidence>
<dbReference type="Gene3D" id="3.40.50.720">
    <property type="entry name" value="NAD(P)-binding Rossmann-like Domain"/>
    <property type="match status" value="1"/>
</dbReference>
<feature type="domain" description="NAD-dependent epimerase/dehydratase" evidence="2">
    <location>
        <begin position="3"/>
        <end position="239"/>
    </location>
</feature>
<dbReference type="KEGG" id="dmp:FAK_15870"/>
<evidence type="ECO:0000313" key="4">
    <source>
        <dbReference type="Proteomes" id="UP001366166"/>
    </source>
</evidence>
<comment type="similarity">
    <text evidence="1">Belongs to the NAD(P)-dependent epimerase/dehydratase family.</text>
</comment>
<dbReference type="RefSeq" id="WP_338606225.1">
    <property type="nucleotide sequence ID" value="NZ_AP028679.1"/>
</dbReference>
<evidence type="ECO:0000256" key="1">
    <source>
        <dbReference type="ARBA" id="ARBA00007637"/>
    </source>
</evidence>
<dbReference type="Pfam" id="PF01370">
    <property type="entry name" value="Epimerase"/>
    <property type="match status" value="1"/>
</dbReference>
<dbReference type="PANTHER" id="PTHR42687:SF1">
    <property type="entry name" value="L-THREONINE 3-DEHYDROGENASE, MITOCHONDRIAL"/>
    <property type="match status" value="1"/>
</dbReference>
<accession>A0AAU9EBJ4</accession>
<gene>
    <name evidence="3" type="ORF">FAK_15870</name>
</gene>
<dbReference type="InterPro" id="IPR036291">
    <property type="entry name" value="NAD(P)-bd_dom_sf"/>
</dbReference>
<dbReference type="PANTHER" id="PTHR42687">
    <property type="entry name" value="L-THREONINE 3-DEHYDROGENASE"/>
    <property type="match status" value="1"/>
</dbReference>